<evidence type="ECO:0000313" key="1">
    <source>
        <dbReference type="Ensembl" id="ENSSMAP00000048262.1"/>
    </source>
</evidence>
<accession>A0A8D3CLV4</accession>
<organism evidence="1 2">
    <name type="scientific">Scophthalmus maximus</name>
    <name type="common">Turbot</name>
    <name type="synonym">Psetta maxima</name>
    <dbReference type="NCBI Taxonomy" id="52904"/>
    <lineage>
        <taxon>Eukaryota</taxon>
        <taxon>Metazoa</taxon>
        <taxon>Chordata</taxon>
        <taxon>Craniata</taxon>
        <taxon>Vertebrata</taxon>
        <taxon>Euteleostomi</taxon>
        <taxon>Actinopterygii</taxon>
        <taxon>Neopterygii</taxon>
        <taxon>Teleostei</taxon>
        <taxon>Neoteleostei</taxon>
        <taxon>Acanthomorphata</taxon>
        <taxon>Carangaria</taxon>
        <taxon>Pleuronectiformes</taxon>
        <taxon>Pleuronectoidei</taxon>
        <taxon>Scophthalmidae</taxon>
        <taxon>Scophthalmus</taxon>
    </lineage>
</organism>
<reference evidence="1" key="1">
    <citation type="submission" date="2023-05" db="EMBL/GenBank/DDBJ databases">
        <title>High-quality long-read genome of Scophthalmus maximus.</title>
        <authorList>
            <person name="Lien S."/>
            <person name="Martinez P."/>
        </authorList>
    </citation>
    <scope>NUCLEOTIDE SEQUENCE [LARGE SCALE GENOMIC DNA]</scope>
</reference>
<dbReference type="Proteomes" id="UP000694558">
    <property type="component" value="Chromosome 13"/>
</dbReference>
<sequence length="100" mass="11558">VQRKTTTVQIYVVRDTPSSDYSDVGIILEGVVVLQDIEYVTLATAMLFGLFFTLKIRIRVSFVHPYPTKLRYTFEVNQKVVMELEATELSRKVQIFLKVI</sequence>
<dbReference type="GeneTree" id="ENSGT00990000203887"/>
<name>A0A8D3CLV4_SCOMX</name>
<dbReference type="Ensembl" id="ENSSMAT00000068076.1">
    <property type="protein sequence ID" value="ENSSMAP00000048262.1"/>
    <property type="gene ID" value="ENSSMAG00000028263.1"/>
</dbReference>
<evidence type="ECO:0000313" key="2">
    <source>
        <dbReference type="Proteomes" id="UP000694558"/>
    </source>
</evidence>
<proteinExistence type="predicted"/>
<dbReference type="AlphaFoldDB" id="A0A8D3CLV4"/>
<reference evidence="1" key="2">
    <citation type="submission" date="2025-08" db="UniProtKB">
        <authorList>
            <consortium name="Ensembl"/>
        </authorList>
    </citation>
    <scope>IDENTIFICATION</scope>
</reference>
<protein>
    <submittedName>
        <fullName evidence="1">Uncharacterized protein</fullName>
    </submittedName>
</protein>